<feature type="compositionally biased region" description="Polar residues" evidence="1">
    <location>
        <begin position="160"/>
        <end position="171"/>
    </location>
</feature>
<accession>A0A9Q0LJE5</accession>
<comment type="caution">
    <text evidence="3">The sequence shown here is derived from an EMBL/GenBank/DDBJ whole genome shotgun (WGS) entry which is preliminary data.</text>
</comment>
<dbReference type="AlphaFoldDB" id="A0A9Q0LJE5"/>
<evidence type="ECO:0000313" key="3">
    <source>
        <dbReference type="EMBL" id="KAJ5072503.1"/>
    </source>
</evidence>
<proteinExistence type="predicted"/>
<keyword evidence="4" id="KW-1185">Reference proteome</keyword>
<evidence type="ECO:0000313" key="4">
    <source>
        <dbReference type="Proteomes" id="UP001149090"/>
    </source>
</evidence>
<gene>
    <name evidence="3" type="ORF">M0811_01518</name>
</gene>
<feature type="compositionally biased region" description="Basic and acidic residues" evidence="1">
    <location>
        <begin position="217"/>
        <end position="230"/>
    </location>
</feature>
<protein>
    <recommendedName>
        <fullName evidence="2">OCEL domain-containing protein</fullName>
    </recommendedName>
</protein>
<evidence type="ECO:0000259" key="2">
    <source>
        <dbReference type="PROSITE" id="PS51980"/>
    </source>
</evidence>
<dbReference type="PROSITE" id="PS51980">
    <property type="entry name" value="OCEL"/>
    <property type="match status" value="1"/>
</dbReference>
<sequence>MSKNYIVDEKEPERKQLVFTVRLTLDLLNQLKSIKQEEKQLSIRFCDDEDDSAFIIGNSDYKFKTVAETNPYFCDCFHAQNNYLNFLGNPTHKLQVVNQKVDNTRIKNLTNKSEKERKSHKTTKIDIDQDNSTIPKEKFKKIDPFHKKNYSKKNSNKISTNHTMKTQNPFANTEKKRSPNLLQPQKQNQDELSFPLNNQKKNNYVQKDAPYQRRHPNIKENEKIQIEKSKPNPISLKNGNPPKNHRKSPNFTQNKENISKEIISNTKTVNKIKPFIPNDLENGSNINMKIEKTEPKNHSNTQVSNDIGNKSPQVIQSQEEYENLCVIYEEKYQKYLNIQQKLKENEEQFTQLVSLVEKTVNSQEKSQYEKQIQDLYISKRDEISKMKTEYSQLNQFLLNIKRRAEKYISSIK</sequence>
<dbReference type="EMBL" id="JAPDFW010000081">
    <property type="protein sequence ID" value="KAJ5072503.1"/>
    <property type="molecule type" value="Genomic_DNA"/>
</dbReference>
<reference evidence="3" key="1">
    <citation type="submission" date="2022-10" db="EMBL/GenBank/DDBJ databases">
        <title>Novel sulphate-reducing endosymbionts in the free-living metamonad Anaeramoeba.</title>
        <authorList>
            <person name="Jerlstrom-Hultqvist J."/>
            <person name="Cepicka I."/>
            <person name="Gallot-Lavallee L."/>
            <person name="Salas-Leiva D."/>
            <person name="Curtis B.A."/>
            <person name="Zahonova K."/>
            <person name="Pipaliya S."/>
            <person name="Dacks J."/>
            <person name="Roger A.J."/>
        </authorList>
    </citation>
    <scope>NUCLEOTIDE SEQUENCE</scope>
    <source>
        <strain evidence="3">BMAN</strain>
    </source>
</reference>
<feature type="region of interest" description="Disordered" evidence="1">
    <location>
        <begin position="193"/>
        <end position="257"/>
    </location>
</feature>
<feature type="compositionally biased region" description="Basic and acidic residues" evidence="1">
    <location>
        <begin position="112"/>
        <end position="127"/>
    </location>
</feature>
<organism evidence="3 4">
    <name type="scientific">Anaeramoeba ignava</name>
    <name type="common">Anaerobic marine amoeba</name>
    <dbReference type="NCBI Taxonomy" id="1746090"/>
    <lineage>
        <taxon>Eukaryota</taxon>
        <taxon>Metamonada</taxon>
        <taxon>Anaeramoebidae</taxon>
        <taxon>Anaeramoeba</taxon>
    </lineage>
</organism>
<feature type="compositionally biased region" description="Polar residues" evidence="1">
    <location>
        <begin position="193"/>
        <end position="205"/>
    </location>
</feature>
<feature type="region of interest" description="Disordered" evidence="1">
    <location>
        <begin position="112"/>
        <end position="180"/>
    </location>
</feature>
<dbReference type="Proteomes" id="UP001149090">
    <property type="component" value="Unassembled WGS sequence"/>
</dbReference>
<feature type="compositionally biased region" description="Basic and acidic residues" evidence="1">
    <location>
        <begin position="135"/>
        <end position="146"/>
    </location>
</feature>
<evidence type="ECO:0000256" key="1">
    <source>
        <dbReference type="SAM" id="MobiDB-lite"/>
    </source>
</evidence>
<name>A0A9Q0LJE5_ANAIG</name>
<dbReference type="InterPro" id="IPR010844">
    <property type="entry name" value="Occludin_ELL"/>
</dbReference>
<feature type="domain" description="OCEL" evidence="2">
    <location>
        <begin position="306"/>
        <end position="412"/>
    </location>
</feature>